<evidence type="ECO:0000313" key="11">
    <source>
        <dbReference type="Proteomes" id="UP001165287"/>
    </source>
</evidence>
<comment type="function">
    <text evidence="9">Catalyzes quinol oxidation with the concomitant reduction of oxygen to water.</text>
</comment>
<keyword evidence="4 9" id="KW-1003">Cell membrane</keyword>
<name>A0ABS7UYI2_9BACI</name>
<evidence type="ECO:0000256" key="4">
    <source>
        <dbReference type="ARBA" id="ARBA00022475"/>
    </source>
</evidence>
<evidence type="ECO:0000256" key="9">
    <source>
        <dbReference type="RuleBase" id="RU367153"/>
    </source>
</evidence>
<reference evidence="10" key="1">
    <citation type="submission" date="2024-05" db="EMBL/GenBank/DDBJ databases">
        <title>Metabacillus sp. nov., isolated from the rhizosphere soil of tomato plants.</title>
        <authorList>
            <person name="Ma R."/>
        </authorList>
    </citation>
    <scope>NUCLEOTIDE SEQUENCE</scope>
    <source>
        <strain evidence="10">DBTR6</strain>
    </source>
</reference>
<feature type="transmembrane region" description="Helical" evidence="9">
    <location>
        <begin position="74"/>
        <end position="95"/>
    </location>
</feature>
<evidence type="ECO:0000256" key="2">
    <source>
        <dbReference type="ARBA" id="ARBA00004651"/>
    </source>
</evidence>
<evidence type="ECO:0000256" key="6">
    <source>
        <dbReference type="ARBA" id="ARBA00022989"/>
    </source>
</evidence>
<evidence type="ECO:0000313" key="10">
    <source>
        <dbReference type="EMBL" id="MBZ5752980.1"/>
    </source>
</evidence>
<dbReference type="InterPro" id="IPR050968">
    <property type="entry name" value="Cytochrome_c_oxidase_bac_sub4"/>
</dbReference>
<keyword evidence="7 9" id="KW-0560">Oxidoreductase</keyword>
<keyword evidence="8 9" id="KW-0472">Membrane</keyword>
<organism evidence="10 11">
    <name type="scientific">Metabacillus rhizolycopersici</name>
    <dbReference type="NCBI Taxonomy" id="2875709"/>
    <lineage>
        <taxon>Bacteria</taxon>
        <taxon>Bacillati</taxon>
        <taxon>Bacillota</taxon>
        <taxon>Bacilli</taxon>
        <taxon>Bacillales</taxon>
        <taxon>Bacillaceae</taxon>
        <taxon>Metabacillus</taxon>
    </lineage>
</organism>
<dbReference type="EMBL" id="JAIQUM010000078">
    <property type="protein sequence ID" value="MBZ5752980.1"/>
    <property type="molecule type" value="Genomic_DNA"/>
</dbReference>
<dbReference type="RefSeq" id="WP_224141417.1">
    <property type="nucleotide sequence ID" value="NZ_JAIQUM010000078.1"/>
</dbReference>
<keyword evidence="5 9" id="KW-0812">Transmembrane</keyword>
<dbReference type="PANTHER" id="PTHR36835:SF1">
    <property type="entry name" value="CYTOCHROME BO(3) UBIQUINOL OXIDASE SUBUNIT 4"/>
    <property type="match status" value="1"/>
</dbReference>
<keyword evidence="6 9" id="KW-1133">Transmembrane helix</keyword>
<accession>A0ABS7UYI2</accession>
<feature type="transmembrane region" description="Helical" evidence="9">
    <location>
        <begin position="12"/>
        <end position="34"/>
    </location>
</feature>
<comment type="caution">
    <text evidence="10">The sequence shown here is derived from an EMBL/GenBank/DDBJ whole genome shotgun (WGS) entry which is preliminary data.</text>
</comment>
<dbReference type="Proteomes" id="UP001165287">
    <property type="component" value="Unassembled WGS sequence"/>
</dbReference>
<evidence type="ECO:0000256" key="5">
    <source>
        <dbReference type="ARBA" id="ARBA00022692"/>
    </source>
</evidence>
<dbReference type="NCBIfam" id="TIGR02901">
    <property type="entry name" value="QoxD"/>
    <property type="match status" value="1"/>
</dbReference>
<comment type="subcellular location">
    <subcellularLocation>
        <location evidence="2 9">Cell membrane</location>
        <topology evidence="2 9">Multi-pass membrane protein</topology>
    </subcellularLocation>
</comment>
<evidence type="ECO:0000256" key="7">
    <source>
        <dbReference type="ARBA" id="ARBA00023002"/>
    </source>
</evidence>
<evidence type="ECO:0000256" key="8">
    <source>
        <dbReference type="ARBA" id="ARBA00023136"/>
    </source>
</evidence>
<protein>
    <recommendedName>
        <fullName evidence="9">Quinol oxidase subunit 4</fullName>
        <ecNumber evidence="9">1.10.3.-</ecNumber>
    </recommendedName>
</protein>
<keyword evidence="11" id="KW-1185">Reference proteome</keyword>
<proteinExistence type="inferred from homology"/>
<dbReference type="InterPro" id="IPR005171">
    <property type="entry name" value="Cyt_c_oxidase_su4_prok"/>
</dbReference>
<dbReference type="EC" id="1.10.3.-" evidence="9"/>
<evidence type="ECO:0000256" key="1">
    <source>
        <dbReference type="ARBA" id="ARBA00000725"/>
    </source>
</evidence>
<gene>
    <name evidence="10" type="primary">qoxD</name>
    <name evidence="10" type="ORF">K9V48_22785</name>
</gene>
<sequence>MANNTNKNHHFPWGHIVGLIFSIALTFLAAGLALYTDLALQTIVILIFILAFLQAAIQLIMFMHIKEGEGGWQVLKMGSAGFMALVIVYGSYWVMTNMH</sequence>
<comment type="catalytic activity">
    <reaction evidence="1 9">
        <text>2 a quinol + O2 = 2 a quinone + 2 H2O</text>
        <dbReference type="Rhea" id="RHEA:55376"/>
        <dbReference type="ChEBI" id="CHEBI:15377"/>
        <dbReference type="ChEBI" id="CHEBI:15379"/>
        <dbReference type="ChEBI" id="CHEBI:24646"/>
        <dbReference type="ChEBI" id="CHEBI:132124"/>
    </reaction>
</comment>
<evidence type="ECO:0000256" key="3">
    <source>
        <dbReference type="ARBA" id="ARBA00008079"/>
    </source>
</evidence>
<dbReference type="PANTHER" id="PTHR36835">
    <property type="entry name" value="CYTOCHROME BO(3) UBIQUINOL OXIDASE SUBUNIT 4"/>
    <property type="match status" value="1"/>
</dbReference>
<dbReference type="InterPro" id="IPR014250">
    <property type="entry name" value="QoxD"/>
</dbReference>
<dbReference type="Pfam" id="PF03626">
    <property type="entry name" value="COX4_pro"/>
    <property type="match status" value="1"/>
</dbReference>
<feature type="transmembrane region" description="Helical" evidence="9">
    <location>
        <begin position="40"/>
        <end position="62"/>
    </location>
</feature>
<comment type="similarity">
    <text evidence="3 9">Belongs to the cytochrome c oxidase bacterial subunit 4 family.</text>
</comment>